<sequence length="450" mass="50572">MKQRPKRPKQDENKTTTRRQRDDNATTTRRQRDDNATTTRRQRDDNATLTTTRRQRRNANATQTQRKRNANATQTQRKRDDNDANATQTQRSATQRKRNANTTQTQRKRNASATTTTQRKRNANATQTQRKRNANTTQTQRNANATQRKRNANATTTRCKRDRNATKTDVLRFCGRSEQSERLHDNSPASGLMSAMFKAWELYGSDRNVSVIHRTLEEVCASGILDQDDRLFVDGREVAVVYFRYGHAPQHYSEQLWATRLLIERSRAVKCPDIATHLAGTKKVQQVLSEAGVLERFFPQRPRVVEQIRATFTGLYSLDLGPEGDRTVEMALAAPDKFVLKPQREGGGNNVFGSDICRVLSESKGKDRTAFILMDKIEAGSAPNILVSEQHPPVVSECTGELGVFGAYVRLGSELLSNQVTGHALKVKRAELPEGGIMTGNGAVSSVYLV</sequence>
<dbReference type="InterPro" id="IPR005615">
    <property type="entry name" value="Glutathione_synthase"/>
</dbReference>
<keyword evidence="7" id="KW-0317">Glutathione biosynthesis</keyword>
<dbReference type="PANTHER" id="PTHR11130:SF0">
    <property type="entry name" value="GLUTATHIONE SYNTHETASE"/>
    <property type="match status" value="1"/>
</dbReference>
<dbReference type="Pfam" id="PF03917">
    <property type="entry name" value="GSH_synth_ATP"/>
    <property type="match status" value="1"/>
</dbReference>
<feature type="compositionally biased region" description="Polar residues" evidence="14">
    <location>
        <begin position="100"/>
        <end position="117"/>
    </location>
</feature>
<organism evidence="16 17">
    <name type="scientific">Mugilogobius chulae</name>
    <name type="common">yellowstripe goby</name>
    <dbReference type="NCBI Taxonomy" id="88201"/>
    <lineage>
        <taxon>Eukaryota</taxon>
        <taxon>Metazoa</taxon>
        <taxon>Chordata</taxon>
        <taxon>Craniata</taxon>
        <taxon>Vertebrata</taxon>
        <taxon>Euteleostomi</taxon>
        <taxon>Actinopterygii</taxon>
        <taxon>Neopterygii</taxon>
        <taxon>Teleostei</taxon>
        <taxon>Neoteleostei</taxon>
        <taxon>Acanthomorphata</taxon>
        <taxon>Gobiaria</taxon>
        <taxon>Gobiiformes</taxon>
        <taxon>Gobioidei</taxon>
        <taxon>Gobiidae</taxon>
        <taxon>Gobionellinae</taxon>
        <taxon>Mugilogobius</taxon>
    </lineage>
</organism>
<accession>A0AAW0MU59</accession>
<evidence type="ECO:0000256" key="10">
    <source>
        <dbReference type="ARBA" id="ARBA00022840"/>
    </source>
</evidence>
<dbReference type="AlphaFoldDB" id="A0AAW0MU59"/>
<dbReference type="PANTHER" id="PTHR11130">
    <property type="entry name" value="GLUTATHIONE SYNTHETASE"/>
    <property type="match status" value="1"/>
</dbReference>
<evidence type="ECO:0000256" key="7">
    <source>
        <dbReference type="ARBA" id="ARBA00022684"/>
    </source>
</evidence>
<keyword evidence="8" id="KW-0479">Metal-binding</keyword>
<evidence type="ECO:0000256" key="13">
    <source>
        <dbReference type="ARBA" id="ARBA00048871"/>
    </source>
</evidence>
<dbReference type="GO" id="GO:0005829">
    <property type="term" value="C:cytosol"/>
    <property type="evidence" value="ECO:0007669"/>
    <property type="project" value="TreeGrafter"/>
</dbReference>
<comment type="pathway">
    <text evidence="2">Sulfur metabolism; glutathione biosynthesis; glutathione from L-cysteine and L-glutamate: step 2/2.</text>
</comment>
<dbReference type="InterPro" id="IPR014042">
    <property type="entry name" value="Glutathione_synthase_a-hlx"/>
</dbReference>
<dbReference type="Pfam" id="PF03199">
    <property type="entry name" value="GSH_synthase"/>
    <property type="match status" value="1"/>
</dbReference>
<protein>
    <recommendedName>
        <fullName evidence="5">Glutathione synthetase</fullName>
        <ecNumber evidence="4">6.3.2.3</ecNumber>
    </recommendedName>
    <alternativeName>
        <fullName evidence="12">Glutathione synthase</fullName>
    </alternativeName>
</protein>
<keyword evidence="11" id="KW-0460">Magnesium</keyword>
<feature type="compositionally biased region" description="Basic and acidic residues" evidence="14">
    <location>
        <begin position="8"/>
        <end position="46"/>
    </location>
</feature>
<dbReference type="GO" id="GO:0004363">
    <property type="term" value="F:glutathione synthase activity"/>
    <property type="evidence" value="ECO:0007669"/>
    <property type="project" value="UniProtKB-EC"/>
</dbReference>
<comment type="cofactor">
    <cofactor evidence="1">
        <name>Mg(2+)</name>
        <dbReference type="ChEBI" id="CHEBI:18420"/>
    </cofactor>
</comment>
<comment type="catalytic activity">
    <reaction evidence="13">
        <text>gamma-L-glutamyl-L-cysteine + glycine + ATP = glutathione + ADP + phosphate + H(+)</text>
        <dbReference type="Rhea" id="RHEA:13557"/>
        <dbReference type="ChEBI" id="CHEBI:15378"/>
        <dbReference type="ChEBI" id="CHEBI:30616"/>
        <dbReference type="ChEBI" id="CHEBI:43474"/>
        <dbReference type="ChEBI" id="CHEBI:57305"/>
        <dbReference type="ChEBI" id="CHEBI:57925"/>
        <dbReference type="ChEBI" id="CHEBI:58173"/>
        <dbReference type="ChEBI" id="CHEBI:456216"/>
        <dbReference type="EC" id="6.3.2.3"/>
    </reaction>
    <physiologicalReaction direction="left-to-right" evidence="13">
        <dbReference type="Rhea" id="RHEA:13558"/>
    </physiologicalReaction>
</comment>
<dbReference type="FunFam" id="3.30.1490.50:FF:000002">
    <property type="entry name" value="Glutathione synthetase"/>
    <property type="match status" value="1"/>
</dbReference>
<dbReference type="Proteomes" id="UP001460270">
    <property type="component" value="Unassembled WGS sequence"/>
</dbReference>
<evidence type="ECO:0000256" key="3">
    <source>
        <dbReference type="ARBA" id="ARBA00010385"/>
    </source>
</evidence>
<evidence type="ECO:0000313" key="16">
    <source>
        <dbReference type="EMBL" id="KAK7884723.1"/>
    </source>
</evidence>
<evidence type="ECO:0000256" key="1">
    <source>
        <dbReference type="ARBA" id="ARBA00001946"/>
    </source>
</evidence>
<reference evidence="17" key="1">
    <citation type="submission" date="2024-04" db="EMBL/GenBank/DDBJ databases">
        <title>Salinicola lusitanus LLJ914,a marine bacterium isolated from the Okinawa Trough.</title>
        <authorList>
            <person name="Li J."/>
        </authorList>
    </citation>
    <scope>NUCLEOTIDE SEQUENCE [LARGE SCALE GENOMIC DNA]</scope>
</reference>
<dbReference type="Gene3D" id="3.30.1490.50">
    <property type="match status" value="1"/>
</dbReference>
<evidence type="ECO:0000256" key="9">
    <source>
        <dbReference type="ARBA" id="ARBA00022741"/>
    </source>
</evidence>
<dbReference type="SUPFAM" id="SSF56059">
    <property type="entry name" value="Glutathione synthetase ATP-binding domain-like"/>
    <property type="match status" value="1"/>
</dbReference>
<feature type="compositionally biased region" description="Low complexity" evidence="14">
    <location>
        <begin position="134"/>
        <end position="146"/>
    </location>
</feature>
<dbReference type="InterPro" id="IPR016185">
    <property type="entry name" value="PreATP-grasp_dom_sf"/>
</dbReference>
<evidence type="ECO:0000256" key="11">
    <source>
        <dbReference type="ARBA" id="ARBA00022842"/>
    </source>
</evidence>
<name>A0AAW0MU59_9GOBI</name>
<evidence type="ECO:0000256" key="4">
    <source>
        <dbReference type="ARBA" id="ARBA00012214"/>
    </source>
</evidence>
<dbReference type="EMBL" id="JBBPFD010000020">
    <property type="protein sequence ID" value="KAK7884723.1"/>
    <property type="molecule type" value="Genomic_DNA"/>
</dbReference>
<proteinExistence type="inferred from homology"/>
<dbReference type="InterPro" id="IPR014709">
    <property type="entry name" value="Glutathione_synthase_C_euk"/>
</dbReference>
<evidence type="ECO:0000256" key="14">
    <source>
        <dbReference type="SAM" id="MobiDB-lite"/>
    </source>
</evidence>
<evidence type="ECO:0000313" key="17">
    <source>
        <dbReference type="Proteomes" id="UP001460270"/>
    </source>
</evidence>
<dbReference type="InterPro" id="IPR004887">
    <property type="entry name" value="GSH_synth_subst-bd"/>
</dbReference>
<feature type="region of interest" description="Disordered" evidence="14">
    <location>
        <begin position="1"/>
        <end position="162"/>
    </location>
</feature>
<dbReference type="SUPFAM" id="SSF52440">
    <property type="entry name" value="PreATP-grasp domain"/>
    <property type="match status" value="1"/>
</dbReference>
<dbReference type="GO" id="GO:0005524">
    <property type="term" value="F:ATP binding"/>
    <property type="evidence" value="ECO:0007669"/>
    <property type="project" value="UniProtKB-KW"/>
</dbReference>
<keyword evidence="17" id="KW-1185">Reference proteome</keyword>
<dbReference type="Gene3D" id="3.40.50.1760">
    <property type="entry name" value="Glutathione synthase, substrate-binding domain superfamily, eukaryotic"/>
    <property type="match status" value="1"/>
</dbReference>
<dbReference type="Gene3D" id="3.30.470.20">
    <property type="entry name" value="ATP-grasp fold, B domain"/>
    <property type="match status" value="1"/>
</dbReference>
<evidence type="ECO:0000256" key="6">
    <source>
        <dbReference type="ARBA" id="ARBA00022598"/>
    </source>
</evidence>
<feature type="domain" description="Glutathione synthase substrate-binding" evidence="15">
    <location>
        <begin position="206"/>
        <end position="279"/>
    </location>
</feature>
<keyword evidence="6" id="KW-0436">Ligase</keyword>
<feature type="compositionally biased region" description="Low complexity" evidence="14">
    <location>
        <begin position="47"/>
        <end position="64"/>
    </location>
</feature>
<dbReference type="EC" id="6.3.2.3" evidence="4"/>
<dbReference type="GO" id="GO:0043295">
    <property type="term" value="F:glutathione binding"/>
    <property type="evidence" value="ECO:0007669"/>
    <property type="project" value="TreeGrafter"/>
</dbReference>
<dbReference type="InterPro" id="IPR037013">
    <property type="entry name" value="GSH-S_sub-bd_sf"/>
</dbReference>
<evidence type="ECO:0000259" key="15">
    <source>
        <dbReference type="Pfam" id="PF03199"/>
    </source>
</evidence>
<dbReference type="Gene3D" id="1.10.1080.10">
    <property type="entry name" value="Glutathione Synthetase, Chain A, domain 3"/>
    <property type="match status" value="1"/>
</dbReference>
<comment type="caution">
    <text evidence="16">The sequence shown here is derived from an EMBL/GenBank/DDBJ whole genome shotgun (WGS) entry which is preliminary data.</text>
</comment>
<comment type="similarity">
    <text evidence="3">Belongs to the eukaryotic GSH synthase family.</text>
</comment>
<feature type="compositionally biased region" description="Polar residues" evidence="14">
    <location>
        <begin position="84"/>
        <end position="93"/>
    </location>
</feature>
<evidence type="ECO:0000256" key="5">
    <source>
        <dbReference type="ARBA" id="ARBA00020821"/>
    </source>
</evidence>
<keyword evidence="10" id="KW-0067">ATP-binding</keyword>
<keyword evidence="9" id="KW-0547">Nucleotide-binding</keyword>
<evidence type="ECO:0000256" key="8">
    <source>
        <dbReference type="ARBA" id="ARBA00022723"/>
    </source>
</evidence>
<evidence type="ECO:0000256" key="12">
    <source>
        <dbReference type="ARBA" id="ARBA00030403"/>
    </source>
</evidence>
<gene>
    <name evidence="16" type="ORF">WMY93_027846</name>
</gene>
<evidence type="ECO:0000256" key="2">
    <source>
        <dbReference type="ARBA" id="ARBA00004965"/>
    </source>
</evidence>
<dbReference type="GO" id="GO:0046872">
    <property type="term" value="F:metal ion binding"/>
    <property type="evidence" value="ECO:0007669"/>
    <property type="project" value="UniProtKB-KW"/>
</dbReference>